<evidence type="ECO:0000313" key="6">
    <source>
        <dbReference type="EMBL" id="KAF2758089.1"/>
    </source>
</evidence>
<dbReference type="AlphaFoldDB" id="A0A6A6W7A9"/>
<dbReference type="PANTHER" id="PTHR47424">
    <property type="entry name" value="REGULATORY PROTEIN GAL4"/>
    <property type="match status" value="1"/>
</dbReference>
<dbReference type="CDD" id="cd12148">
    <property type="entry name" value="fungal_TF_MHR"/>
    <property type="match status" value="1"/>
</dbReference>
<dbReference type="InterPro" id="IPR051127">
    <property type="entry name" value="Fungal_SecMet_Regulators"/>
</dbReference>
<evidence type="ECO:0000259" key="5">
    <source>
        <dbReference type="SMART" id="SM00906"/>
    </source>
</evidence>
<dbReference type="GO" id="GO:0006351">
    <property type="term" value="P:DNA-templated transcription"/>
    <property type="evidence" value="ECO:0007669"/>
    <property type="project" value="InterPro"/>
</dbReference>
<keyword evidence="1" id="KW-0805">Transcription regulation</keyword>
<name>A0A6A6W7A9_9PEZI</name>
<keyword evidence="7" id="KW-1185">Reference proteome</keyword>
<accession>A0A6A6W7A9</accession>
<dbReference type="RefSeq" id="XP_033600540.1">
    <property type="nucleotide sequence ID" value="XM_033741195.1"/>
</dbReference>
<dbReference type="EMBL" id="ML996572">
    <property type="protein sequence ID" value="KAF2758089.1"/>
    <property type="molecule type" value="Genomic_DNA"/>
</dbReference>
<evidence type="ECO:0000256" key="4">
    <source>
        <dbReference type="SAM" id="MobiDB-lite"/>
    </source>
</evidence>
<dbReference type="PANTHER" id="PTHR47424:SF6">
    <property type="entry name" value="PROLINE UTILIZATION TRANS-ACTIVATOR"/>
    <property type="match status" value="1"/>
</dbReference>
<dbReference type="InterPro" id="IPR007219">
    <property type="entry name" value="XnlR_reg_dom"/>
</dbReference>
<keyword evidence="2" id="KW-0804">Transcription</keyword>
<proteinExistence type="predicted"/>
<evidence type="ECO:0000313" key="7">
    <source>
        <dbReference type="Proteomes" id="UP000799437"/>
    </source>
</evidence>
<dbReference type="Pfam" id="PF04082">
    <property type="entry name" value="Fungal_trans"/>
    <property type="match status" value="1"/>
</dbReference>
<organism evidence="6 7">
    <name type="scientific">Pseudovirgaria hyperparasitica</name>
    <dbReference type="NCBI Taxonomy" id="470096"/>
    <lineage>
        <taxon>Eukaryota</taxon>
        <taxon>Fungi</taxon>
        <taxon>Dikarya</taxon>
        <taxon>Ascomycota</taxon>
        <taxon>Pezizomycotina</taxon>
        <taxon>Dothideomycetes</taxon>
        <taxon>Dothideomycetes incertae sedis</taxon>
        <taxon>Acrospermales</taxon>
        <taxon>Acrospermaceae</taxon>
        <taxon>Pseudovirgaria</taxon>
    </lineage>
</organism>
<evidence type="ECO:0000256" key="2">
    <source>
        <dbReference type="ARBA" id="ARBA00023163"/>
    </source>
</evidence>
<dbReference type="GO" id="GO:0008270">
    <property type="term" value="F:zinc ion binding"/>
    <property type="evidence" value="ECO:0007669"/>
    <property type="project" value="InterPro"/>
</dbReference>
<dbReference type="GO" id="GO:0003677">
    <property type="term" value="F:DNA binding"/>
    <property type="evidence" value="ECO:0007669"/>
    <property type="project" value="InterPro"/>
</dbReference>
<feature type="domain" description="Xylanolytic transcriptional activator regulatory" evidence="5">
    <location>
        <begin position="62"/>
        <end position="135"/>
    </location>
</feature>
<evidence type="ECO:0000256" key="3">
    <source>
        <dbReference type="ARBA" id="ARBA00023242"/>
    </source>
</evidence>
<dbReference type="SMART" id="SM00906">
    <property type="entry name" value="Fungal_trans"/>
    <property type="match status" value="1"/>
</dbReference>
<reference evidence="6" key="1">
    <citation type="journal article" date="2020" name="Stud. Mycol.">
        <title>101 Dothideomycetes genomes: a test case for predicting lifestyles and emergence of pathogens.</title>
        <authorList>
            <person name="Haridas S."/>
            <person name="Albert R."/>
            <person name="Binder M."/>
            <person name="Bloem J."/>
            <person name="Labutti K."/>
            <person name="Salamov A."/>
            <person name="Andreopoulos B."/>
            <person name="Baker S."/>
            <person name="Barry K."/>
            <person name="Bills G."/>
            <person name="Bluhm B."/>
            <person name="Cannon C."/>
            <person name="Castanera R."/>
            <person name="Culley D."/>
            <person name="Daum C."/>
            <person name="Ezra D."/>
            <person name="Gonzalez J."/>
            <person name="Henrissat B."/>
            <person name="Kuo A."/>
            <person name="Liang C."/>
            <person name="Lipzen A."/>
            <person name="Lutzoni F."/>
            <person name="Magnuson J."/>
            <person name="Mondo S."/>
            <person name="Nolan M."/>
            <person name="Ohm R."/>
            <person name="Pangilinan J."/>
            <person name="Park H.-J."/>
            <person name="Ramirez L."/>
            <person name="Alfaro M."/>
            <person name="Sun H."/>
            <person name="Tritt A."/>
            <person name="Yoshinaga Y."/>
            <person name="Zwiers L.-H."/>
            <person name="Turgeon B."/>
            <person name="Goodwin S."/>
            <person name="Spatafora J."/>
            <person name="Crous P."/>
            <person name="Grigoriev I."/>
        </authorList>
    </citation>
    <scope>NUCLEOTIDE SEQUENCE</scope>
    <source>
        <strain evidence="6">CBS 121739</strain>
    </source>
</reference>
<gene>
    <name evidence="6" type="ORF">EJ05DRAFT_376792</name>
</gene>
<protein>
    <recommendedName>
        <fullName evidence="5">Xylanolytic transcriptional activator regulatory domain-containing protein</fullName>
    </recommendedName>
</protein>
<dbReference type="OrthoDB" id="3266505at2759"/>
<dbReference type="GeneID" id="54482249"/>
<keyword evidence="3" id="KW-0539">Nucleus</keyword>
<dbReference type="Proteomes" id="UP000799437">
    <property type="component" value="Unassembled WGS sequence"/>
</dbReference>
<feature type="region of interest" description="Disordered" evidence="4">
    <location>
        <begin position="377"/>
        <end position="406"/>
    </location>
</feature>
<feature type="compositionally biased region" description="Polar residues" evidence="4">
    <location>
        <begin position="396"/>
        <end position="406"/>
    </location>
</feature>
<evidence type="ECO:0000256" key="1">
    <source>
        <dbReference type="ARBA" id="ARBA00023015"/>
    </source>
</evidence>
<sequence length="473" mass="52853">MDYLARPEGPLSNVVPRDPGLTFFRQARGLMSDVIELNCIRAVQASFVIGVYLLPANAIGSSYVYLGIALRKALALDLHLAHQDTDFTTLERELRRRLWWSIYSLERNTTLKLNRPRSIAVSTISAPLPSELPQLDAQQAFNNLQHQIANARLTLLLDQLQDTLDPQKYVSGIEHSLKTWKRSLPPSLRLCNAHPKSSNFRAVFHLHLNYHIAWIFMGKLSVLTMIRANLQYDLGRSSTQVHLAEHEERLARACIGSANKILHMFQDMQSTGNLTRFSFTDFQGCSIATVIIILSGMLERNAIYERVAAFGKDCLESMAEGNATARAGVKFVEAVRSIADEAVSRMRQSQRSTSHLEAMPLLSDYEHWAQWIQQADNVSSEHNRPQNDSEIPAQSPGASQSTVGDRACHTTQNDLILGPGTIPTEEELIGLNIDCPITVQRDDPTFLMGLTGLDMLDFGSQDSGFDAFELDFC</sequence>